<feature type="transmembrane region" description="Helical" evidence="16">
    <location>
        <begin position="64"/>
        <end position="86"/>
    </location>
</feature>
<dbReference type="InterPro" id="IPR000462">
    <property type="entry name" value="CDP-OH_P_trans"/>
</dbReference>
<dbReference type="EMBL" id="FPBA01000002">
    <property type="protein sequence ID" value="SFT40540.1"/>
    <property type="molecule type" value="Genomic_DNA"/>
</dbReference>
<proteinExistence type="inferred from homology"/>
<keyword evidence="10" id="KW-0443">Lipid metabolism</keyword>
<feature type="transmembrane region" description="Helical" evidence="16">
    <location>
        <begin position="222"/>
        <end position="251"/>
    </location>
</feature>
<evidence type="ECO:0000256" key="16">
    <source>
        <dbReference type="SAM" id="Phobius"/>
    </source>
</evidence>
<dbReference type="PROSITE" id="PS00379">
    <property type="entry name" value="CDP_ALCOHOL_P_TRANSF"/>
    <property type="match status" value="1"/>
</dbReference>
<dbReference type="InterPro" id="IPR004533">
    <property type="entry name" value="CDP-diaglyc--ser_O-PTrfase"/>
</dbReference>
<evidence type="ECO:0000256" key="15">
    <source>
        <dbReference type="RuleBase" id="RU003750"/>
    </source>
</evidence>
<dbReference type="EC" id="2.7.8.8" evidence="4"/>
<evidence type="ECO:0000256" key="7">
    <source>
        <dbReference type="ARBA" id="ARBA00022679"/>
    </source>
</evidence>
<evidence type="ECO:0000256" key="14">
    <source>
        <dbReference type="ARBA" id="ARBA00032361"/>
    </source>
</evidence>
<dbReference type="Proteomes" id="UP000199546">
    <property type="component" value="Unassembled WGS sequence"/>
</dbReference>
<keyword evidence="13" id="KW-1208">Phospholipid metabolism</keyword>
<keyword evidence="7 15" id="KW-0808">Transferase</keyword>
<evidence type="ECO:0000256" key="2">
    <source>
        <dbReference type="ARBA" id="ARBA00004127"/>
    </source>
</evidence>
<dbReference type="OrthoDB" id="9777147at2"/>
<comment type="catalytic activity">
    <reaction evidence="1">
        <text>a CDP-1,2-diacyl-sn-glycerol + L-serine = a 1,2-diacyl-sn-glycero-3-phospho-L-serine + CMP + H(+)</text>
        <dbReference type="Rhea" id="RHEA:16913"/>
        <dbReference type="ChEBI" id="CHEBI:15378"/>
        <dbReference type="ChEBI" id="CHEBI:33384"/>
        <dbReference type="ChEBI" id="CHEBI:57262"/>
        <dbReference type="ChEBI" id="CHEBI:58332"/>
        <dbReference type="ChEBI" id="CHEBI:60377"/>
        <dbReference type="EC" id="2.7.8.8"/>
    </reaction>
</comment>
<evidence type="ECO:0000256" key="11">
    <source>
        <dbReference type="ARBA" id="ARBA00023136"/>
    </source>
</evidence>
<keyword evidence="6" id="KW-0444">Lipid biosynthesis</keyword>
<keyword evidence="12" id="KW-0594">Phospholipid biosynthesis</keyword>
<keyword evidence="8 16" id="KW-0812">Transmembrane</keyword>
<keyword evidence="18" id="KW-1185">Reference proteome</keyword>
<dbReference type="Gene3D" id="1.20.120.1760">
    <property type="match status" value="1"/>
</dbReference>
<sequence length="276" mass="29268">MPSSASGEGRPAATRRTATVEFVRGSVRGSRRRALATLPSLFTLGNMLCGFAAILVSIRGQYTLAAVLIGLSVLFDITDGAVARLVGAVSSFGLQFDSLADLVSFGLAPALLAFTLFSEGRDEWDPVGWVVCFLWVACAAIRLARFNTTIDPTADKRYFTGMPSPGAAGVVLASVFAFGEQMQGRDRLWVLLIVAVPALLMVSTVRFRSFRSLVSPKSGRPYGLVLAALALVAGFATVPVVTGCVLAYGYLLAPVLNPVLSPLGRLVPDRVREVLT</sequence>
<comment type="subcellular location">
    <subcellularLocation>
        <location evidence="2">Endomembrane system</location>
        <topology evidence="2">Multi-pass membrane protein</topology>
    </subcellularLocation>
</comment>
<feature type="transmembrane region" description="Helical" evidence="16">
    <location>
        <begin position="34"/>
        <end position="58"/>
    </location>
</feature>
<dbReference type="InterPro" id="IPR048254">
    <property type="entry name" value="CDP_ALCOHOL_P_TRANSF_CS"/>
</dbReference>
<gene>
    <name evidence="17" type="ORF">SAMN05660657_00570</name>
</gene>
<evidence type="ECO:0000256" key="5">
    <source>
        <dbReference type="ARBA" id="ARBA00017171"/>
    </source>
</evidence>
<evidence type="ECO:0000256" key="1">
    <source>
        <dbReference type="ARBA" id="ARBA00000287"/>
    </source>
</evidence>
<feature type="transmembrane region" description="Helical" evidence="16">
    <location>
        <begin position="98"/>
        <end position="116"/>
    </location>
</feature>
<organism evidence="17 18">
    <name type="scientific">Geodermatophilus amargosae</name>
    <dbReference type="NCBI Taxonomy" id="1296565"/>
    <lineage>
        <taxon>Bacteria</taxon>
        <taxon>Bacillati</taxon>
        <taxon>Actinomycetota</taxon>
        <taxon>Actinomycetes</taxon>
        <taxon>Geodermatophilales</taxon>
        <taxon>Geodermatophilaceae</taxon>
        <taxon>Geodermatophilus</taxon>
    </lineage>
</organism>
<dbReference type="PANTHER" id="PTHR14269">
    <property type="entry name" value="CDP-DIACYLGLYCEROL--GLYCEROL-3-PHOSPHATE 3-PHOSPHATIDYLTRANSFERASE-RELATED"/>
    <property type="match status" value="1"/>
</dbReference>
<dbReference type="InterPro" id="IPR043130">
    <property type="entry name" value="CDP-OH_PTrfase_TM_dom"/>
</dbReference>
<dbReference type="RefSeq" id="WP_093577944.1">
    <property type="nucleotide sequence ID" value="NZ_FPBA01000002.1"/>
</dbReference>
<accession>A0A1I6XQC3</accession>
<evidence type="ECO:0000313" key="17">
    <source>
        <dbReference type="EMBL" id="SFT40540.1"/>
    </source>
</evidence>
<dbReference type="GO" id="GO:0003882">
    <property type="term" value="F:CDP-diacylglycerol-serine O-phosphatidyltransferase activity"/>
    <property type="evidence" value="ECO:0007669"/>
    <property type="project" value="UniProtKB-EC"/>
</dbReference>
<dbReference type="PANTHER" id="PTHR14269:SF61">
    <property type="entry name" value="CDP-DIACYLGLYCEROL--SERINE O-PHOSPHATIDYLTRANSFERASE"/>
    <property type="match status" value="1"/>
</dbReference>
<feature type="transmembrane region" description="Helical" evidence="16">
    <location>
        <begin position="158"/>
        <end position="177"/>
    </location>
</feature>
<evidence type="ECO:0000256" key="13">
    <source>
        <dbReference type="ARBA" id="ARBA00023264"/>
    </source>
</evidence>
<evidence type="ECO:0000256" key="9">
    <source>
        <dbReference type="ARBA" id="ARBA00022989"/>
    </source>
</evidence>
<evidence type="ECO:0000313" key="18">
    <source>
        <dbReference type="Proteomes" id="UP000199546"/>
    </source>
</evidence>
<dbReference type="GO" id="GO:0008654">
    <property type="term" value="P:phospholipid biosynthetic process"/>
    <property type="evidence" value="ECO:0007669"/>
    <property type="project" value="UniProtKB-KW"/>
</dbReference>
<evidence type="ECO:0000256" key="8">
    <source>
        <dbReference type="ARBA" id="ARBA00022692"/>
    </source>
</evidence>
<dbReference type="GO" id="GO:0012505">
    <property type="term" value="C:endomembrane system"/>
    <property type="evidence" value="ECO:0007669"/>
    <property type="project" value="UniProtKB-SubCell"/>
</dbReference>
<comment type="similarity">
    <text evidence="3 15">Belongs to the CDP-alcohol phosphatidyltransferase class-I family.</text>
</comment>
<evidence type="ECO:0000256" key="3">
    <source>
        <dbReference type="ARBA" id="ARBA00010441"/>
    </source>
</evidence>
<keyword evidence="9 16" id="KW-1133">Transmembrane helix</keyword>
<reference evidence="18" key="1">
    <citation type="submission" date="2016-10" db="EMBL/GenBank/DDBJ databases">
        <authorList>
            <person name="Varghese N."/>
            <person name="Submissions S."/>
        </authorList>
    </citation>
    <scope>NUCLEOTIDE SEQUENCE [LARGE SCALE GENOMIC DNA]</scope>
    <source>
        <strain evidence="18">DSM 46136</strain>
    </source>
</reference>
<protein>
    <recommendedName>
        <fullName evidence="5">CDP-diacylglycerol--serine O-phosphatidyltransferase</fullName>
        <ecNumber evidence="4">2.7.8.8</ecNumber>
    </recommendedName>
    <alternativeName>
        <fullName evidence="14">Phosphatidylserine synthase</fullName>
    </alternativeName>
</protein>
<dbReference type="InterPro" id="IPR050324">
    <property type="entry name" value="CDP-alcohol_PTase-I"/>
</dbReference>
<evidence type="ECO:0000256" key="6">
    <source>
        <dbReference type="ARBA" id="ARBA00022516"/>
    </source>
</evidence>
<dbReference type="GO" id="GO:0016020">
    <property type="term" value="C:membrane"/>
    <property type="evidence" value="ECO:0007669"/>
    <property type="project" value="InterPro"/>
</dbReference>
<dbReference type="NCBIfam" id="TIGR00473">
    <property type="entry name" value="pssA"/>
    <property type="match status" value="1"/>
</dbReference>
<dbReference type="Pfam" id="PF01066">
    <property type="entry name" value="CDP-OH_P_transf"/>
    <property type="match status" value="1"/>
</dbReference>
<feature type="transmembrane region" description="Helical" evidence="16">
    <location>
        <begin position="189"/>
        <end position="210"/>
    </location>
</feature>
<evidence type="ECO:0000256" key="10">
    <source>
        <dbReference type="ARBA" id="ARBA00023098"/>
    </source>
</evidence>
<evidence type="ECO:0000256" key="12">
    <source>
        <dbReference type="ARBA" id="ARBA00023209"/>
    </source>
</evidence>
<dbReference type="STRING" id="1296565.SAMN05660657_00570"/>
<dbReference type="AlphaFoldDB" id="A0A1I6XQC3"/>
<feature type="transmembrane region" description="Helical" evidence="16">
    <location>
        <begin position="128"/>
        <end position="146"/>
    </location>
</feature>
<evidence type="ECO:0000256" key="4">
    <source>
        <dbReference type="ARBA" id="ARBA00013174"/>
    </source>
</evidence>
<keyword evidence="11 16" id="KW-0472">Membrane</keyword>
<name>A0A1I6XQC3_9ACTN</name>